<dbReference type="RefSeq" id="WP_187967667.1">
    <property type="nucleotide sequence ID" value="NZ_JACVDC010000132.1"/>
</dbReference>
<comment type="caution">
    <text evidence="2">The sequence shown here is derived from an EMBL/GenBank/DDBJ whole genome shotgun (WGS) entry which is preliminary data.</text>
</comment>
<keyword evidence="1" id="KW-1133">Transmembrane helix</keyword>
<evidence type="ECO:0000313" key="2">
    <source>
        <dbReference type="EMBL" id="MBC9798552.1"/>
    </source>
</evidence>
<keyword evidence="1" id="KW-0812">Transmembrane</keyword>
<accession>A0A926JWN1</accession>
<keyword evidence="1" id="KW-0472">Membrane</keyword>
<organism evidence="2 3">
    <name type="scientific">Sinomicrobium weinanense</name>
    <dbReference type="NCBI Taxonomy" id="2842200"/>
    <lineage>
        <taxon>Bacteria</taxon>
        <taxon>Pseudomonadati</taxon>
        <taxon>Bacteroidota</taxon>
        <taxon>Flavobacteriia</taxon>
        <taxon>Flavobacteriales</taxon>
        <taxon>Flavobacteriaceae</taxon>
        <taxon>Sinomicrobium</taxon>
    </lineage>
</organism>
<feature type="transmembrane region" description="Helical" evidence="1">
    <location>
        <begin position="12"/>
        <end position="36"/>
    </location>
</feature>
<evidence type="ECO:0000256" key="1">
    <source>
        <dbReference type="SAM" id="Phobius"/>
    </source>
</evidence>
<proteinExistence type="predicted"/>
<gene>
    <name evidence="2" type="ORF">IBL28_21480</name>
</gene>
<sequence>MEVKTQNQRGMILRLIWLSSVKRLFLFVLLFPLFVFPQKNYNRLLDLSMAEKVYLQLTSQVYALDQPIWFKAIVAEAKYHRPAAYNGVLYVDLIGPNEEIVSHKQVKLNNGIGRGAIELRDDFTEGRYLIRAYTQWNRNFGNDFVYKAYVNLVSESRNIGENPINTLRLVEKEPGRSLLQGEFRPEVMESVDERRIPVYIDWGQGQDTIMVKRKKNTYSFEYEVPDDLDWVTLALESSDETWHSETVVLNESAPDVQFFPESGQLVHGFRNKIGFKSVGIDGKGKVVQGSIFDDKGQHVVDFKSNYLGMGTFSLEADSTRTYYAKVFRPGDSVHTNTYPLPRVMSKGSILSVSGTNEKIWIRVASNKVTDYVYVKVACRGVDYFLVEGPLHKGHLTKDLPSEQLPEGILVFTLMDREKRSLAERLFFNKSDRDRLDISLTMDKNTYEKREETKLDIQVRGQDVDSERFNMSVMAINKNHWHRGKTIRSFFLLDSELRGEIEEPDYYFREENPDRMNDLDALLLTQGWRNYKYPIKRKGSTFFWPQKGIEIKGRVTGHFNKRKSPGEVNMTLATFGEETTFYTSAVDSLGGFCFLLDDVYGQKIPILLSATDALGKKTNYKIMLDTLKSLKVTYERKPVFRKLDTVVKAIMNVQKKRARVEFAFDSLDGVTQLDEVVVSDRHLTSEQLKFYKKYGEPDVVITGDEIREKEKKWSYGLYSILMFNYGDQVEVEQFPDGFMLAHIRAGSKEPTLLIVDGHLLRKHEYEFVPHMSPKIVERVELIKYAKFFKSRYLTVFPETNPLDAPPLGHIISITTKGGGGIYASHRPAPGTLNASITPFSPIKEFYAPKYSRPLSGNEQKPDFRSLIYWDPDIKGNQSEKESISFYNGDISGEYVVIVEAISEEGHIGYQEKMYHVVEE</sequence>
<dbReference type="EMBL" id="JACVDC010000132">
    <property type="protein sequence ID" value="MBC9798552.1"/>
    <property type="molecule type" value="Genomic_DNA"/>
</dbReference>
<dbReference type="Gene3D" id="2.60.40.1930">
    <property type="match status" value="1"/>
</dbReference>
<evidence type="ECO:0008006" key="4">
    <source>
        <dbReference type="Google" id="ProtNLM"/>
    </source>
</evidence>
<name>A0A926JWN1_9FLAO</name>
<keyword evidence="3" id="KW-1185">Reference proteome</keyword>
<dbReference type="AlphaFoldDB" id="A0A926JWN1"/>
<reference evidence="2 3" key="1">
    <citation type="submission" date="2020-09" db="EMBL/GenBank/DDBJ databases">
        <title>Sinomicrobium weinanense sp. nov., a halophilic bacteria isolated from saline-alkali soil.</title>
        <authorList>
            <person name="Wu P."/>
            <person name="Ren H."/>
            <person name="Mei Y."/>
            <person name="Liang Y."/>
            <person name="Chen Z."/>
        </authorList>
    </citation>
    <scope>NUCLEOTIDE SEQUENCE [LARGE SCALE GENOMIC DNA]</scope>
    <source>
        <strain evidence="2 3">FJxs</strain>
    </source>
</reference>
<protein>
    <recommendedName>
        <fullName evidence="4">MG2 domain-containing protein</fullName>
    </recommendedName>
</protein>
<dbReference type="Proteomes" id="UP000653730">
    <property type="component" value="Unassembled WGS sequence"/>
</dbReference>
<evidence type="ECO:0000313" key="3">
    <source>
        <dbReference type="Proteomes" id="UP000653730"/>
    </source>
</evidence>